<feature type="domain" description="Immunity protein 52" evidence="1">
    <location>
        <begin position="132"/>
        <end position="233"/>
    </location>
</feature>
<proteinExistence type="predicted"/>
<dbReference type="Pfam" id="PF15579">
    <property type="entry name" value="Imm52"/>
    <property type="match status" value="1"/>
</dbReference>
<gene>
    <name evidence="2" type="ORF">M979_2116</name>
</gene>
<name>A0A1B7HPP9_9ENTR</name>
<dbReference type="InterPro" id="IPR028969">
    <property type="entry name" value="Imm52"/>
</dbReference>
<dbReference type="Proteomes" id="UP000078286">
    <property type="component" value="Unassembled WGS sequence"/>
</dbReference>
<dbReference type="RefSeq" id="WP_245164717.1">
    <property type="nucleotide sequence ID" value="NZ_LXEO01000025.1"/>
</dbReference>
<protein>
    <recommendedName>
        <fullName evidence="1">Immunity protein 52 domain-containing protein</fullName>
    </recommendedName>
</protein>
<keyword evidence="3" id="KW-1185">Reference proteome</keyword>
<dbReference type="AlphaFoldDB" id="A0A1B7HPP9"/>
<organism evidence="2 3">
    <name type="scientific">Buttiauxella noackiae ATCC 51607</name>
    <dbReference type="NCBI Taxonomy" id="1354255"/>
    <lineage>
        <taxon>Bacteria</taxon>
        <taxon>Pseudomonadati</taxon>
        <taxon>Pseudomonadota</taxon>
        <taxon>Gammaproteobacteria</taxon>
        <taxon>Enterobacterales</taxon>
        <taxon>Enterobacteriaceae</taxon>
        <taxon>Buttiauxella</taxon>
    </lineage>
</organism>
<accession>A0A1B7HPP9</accession>
<dbReference type="PATRIC" id="fig|1354255.3.peg.2191"/>
<evidence type="ECO:0000313" key="2">
    <source>
        <dbReference type="EMBL" id="OAT17622.1"/>
    </source>
</evidence>
<dbReference type="EMBL" id="LXEO01000025">
    <property type="protein sequence ID" value="OAT17622.1"/>
    <property type="molecule type" value="Genomic_DNA"/>
</dbReference>
<evidence type="ECO:0000313" key="3">
    <source>
        <dbReference type="Proteomes" id="UP000078286"/>
    </source>
</evidence>
<evidence type="ECO:0000259" key="1">
    <source>
        <dbReference type="Pfam" id="PF15579"/>
    </source>
</evidence>
<comment type="caution">
    <text evidence="2">The sequence shown here is derived from an EMBL/GenBank/DDBJ whole genome shotgun (WGS) entry which is preliminary data.</text>
</comment>
<sequence length="239" mass="27702">MNIDMSVNYSFRVGSGNITFEKIIEQFSFLVIESNGLLGKCYEWYETGYSKKQALSRIAFEKNRISENTYLKWERKYKKDSPLFVESIWDGKGDFSSSINYRKMFFDQINRADVELHLVSQNENIDVERFIELITNIACYLDCSYINADSKGYRFFDKNVFPDRLSVGWMLYIPHVLLPELIPEAARVVPVMDGEKQKGTIIVSTEEIFDGNNKEHIGKANDIEIKLLDLGLLPLMTEL</sequence>
<reference evidence="2 3" key="1">
    <citation type="submission" date="2016-04" db="EMBL/GenBank/DDBJ databases">
        <title>ATOL: Assembling a taxonomically balanced genome-scale reconstruction of the evolutionary history of the Enterobacteriaceae.</title>
        <authorList>
            <person name="Plunkett G.III."/>
            <person name="Neeno-Eckwall E.C."/>
            <person name="Glasner J.D."/>
            <person name="Perna N.T."/>
        </authorList>
    </citation>
    <scope>NUCLEOTIDE SEQUENCE [LARGE SCALE GENOMIC DNA]</scope>
    <source>
        <strain evidence="2 3">ATCC 51607</strain>
    </source>
</reference>